<feature type="domain" description="Alanine dehydrogenase/pyridine nucleotide transhydrogenase N-terminal" evidence="10">
    <location>
        <begin position="4"/>
        <end position="137"/>
    </location>
</feature>
<accession>A0A0S4LIL5</accession>
<evidence type="ECO:0000259" key="9">
    <source>
        <dbReference type="SMART" id="SM01002"/>
    </source>
</evidence>
<evidence type="ECO:0000256" key="3">
    <source>
        <dbReference type="ARBA" id="ARBA00023002"/>
    </source>
</evidence>
<keyword evidence="12" id="KW-1185">Reference proteome</keyword>
<dbReference type="Pfam" id="PF01262">
    <property type="entry name" value="AlaDh_PNT_C"/>
    <property type="match status" value="1"/>
</dbReference>
<evidence type="ECO:0000259" key="10">
    <source>
        <dbReference type="SMART" id="SM01003"/>
    </source>
</evidence>
<feature type="binding site" evidence="8">
    <location>
        <begin position="239"/>
        <end position="240"/>
    </location>
    <ligand>
        <name>NAD(+)</name>
        <dbReference type="ChEBI" id="CHEBI:57540"/>
    </ligand>
</feature>
<dbReference type="InterPro" id="IPR007886">
    <property type="entry name" value="AlaDH/PNT_N"/>
</dbReference>
<feature type="active site" description="Proton donor/acceptor" evidence="6">
    <location>
        <position position="96"/>
    </location>
</feature>
<dbReference type="OrthoDB" id="9804592at2"/>
<evidence type="ECO:0000256" key="5">
    <source>
        <dbReference type="PIRNR" id="PIRNR000183"/>
    </source>
</evidence>
<dbReference type="Pfam" id="PF05222">
    <property type="entry name" value="AlaDh_PNT_N"/>
    <property type="match status" value="1"/>
</dbReference>
<evidence type="ECO:0000256" key="7">
    <source>
        <dbReference type="PIRSR" id="PIRSR000183-2"/>
    </source>
</evidence>
<dbReference type="PANTHER" id="PTHR42795:SF1">
    <property type="entry name" value="ALANINE DEHYDROGENASE"/>
    <property type="match status" value="1"/>
</dbReference>
<organism evidence="11 12">
    <name type="scientific">Candidatus Nitrospira nitrosa</name>
    <dbReference type="NCBI Taxonomy" id="1742972"/>
    <lineage>
        <taxon>Bacteria</taxon>
        <taxon>Pseudomonadati</taxon>
        <taxon>Nitrospirota</taxon>
        <taxon>Nitrospiria</taxon>
        <taxon>Nitrospirales</taxon>
        <taxon>Nitrospiraceae</taxon>
        <taxon>Nitrospira</taxon>
    </lineage>
</organism>
<evidence type="ECO:0000313" key="11">
    <source>
        <dbReference type="EMBL" id="CUS37411.1"/>
    </source>
</evidence>
<feature type="binding site" evidence="8">
    <location>
        <begin position="298"/>
        <end position="301"/>
    </location>
    <ligand>
        <name>NAD(+)</name>
        <dbReference type="ChEBI" id="CHEBI:57540"/>
    </ligand>
</feature>
<dbReference type="NCBIfam" id="TIGR00518">
    <property type="entry name" value="alaDH"/>
    <property type="match status" value="1"/>
</dbReference>
<proteinExistence type="inferred from homology"/>
<dbReference type="InterPro" id="IPR036291">
    <property type="entry name" value="NAD(P)-bd_dom_sf"/>
</dbReference>
<comment type="similarity">
    <text evidence="1 5">Belongs to the AlaDH/PNT family.</text>
</comment>
<dbReference type="InterPro" id="IPR007698">
    <property type="entry name" value="AlaDH/PNT_NAD(H)-bd"/>
</dbReference>
<dbReference type="EMBL" id="CZQA01000010">
    <property type="protein sequence ID" value="CUS37411.1"/>
    <property type="molecule type" value="Genomic_DNA"/>
</dbReference>
<dbReference type="PANTHER" id="PTHR42795">
    <property type="entry name" value="ALANINE DEHYDROGENASE"/>
    <property type="match status" value="1"/>
</dbReference>
<comment type="catalytic activity">
    <reaction evidence="5">
        <text>L-alanine + NAD(+) + H2O = pyruvate + NH4(+) + NADH + H(+)</text>
        <dbReference type="Rhea" id="RHEA:18405"/>
        <dbReference type="ChEBI" id="CHEBI:15361"/>
        <dbReference type="ChEBI" id="CHEBI:15377"/>
        <dbReference type="ChEBI" id="CHEBI:15378"/>
        <dbReference type="ChEBI" id="CHEBI:28938"/>
        <dbReference type="ChEBI" id="CHEBI:57540"/>
        <dbReference type="ChEBI" id="CHEBI:57945"/>
        <dbReference type="ChEBI" id="CHEBI:57972"/>
        <dbReference type="EC" id="1.4.1.1"/>
    </reaction>
</comment>
<keyword evidence="4 5" id="KW-0520">NAD</keyword>
<keyword evidence="8" id="KW-0547">Nucleotide-binding</keyword>
<dbReference type="InterPro" id="IPR008141">
    <property type="entry name" value="Ala_DH"/>
</dbReference>
<feature type="binding site" evidence="8">
    <location>
        <begin position="267"/>
        <end position="270"/>
    </location>
    <ligand>
        <name>NAD(+)</name>
        <dbReference type="ChEBI" id="CHEBI:57540"/>
    </ligand>
</feature>
<dbReference type="PIRSF" id="PIRSF000183">
    <property type="entry name" value="Alanine_dh"/>
    <property type="match status" value="1"/>
</dbReference>
<evidence type="ECO:0000256" key="6">
    <source>
        <dbReference type="PIRSR" id="PIRSR000183-1"/>
    </source>
</evidence>
<keyword evidence="3 5" id="KW-0560">Oxidoreductase</keyword>
<dbReference type="CDD" id="cd05305">
    <property type="entry name" value="L-AlaDH"/>
    <property type="match status" value="1"/>
</dbReference>
<dbReference type="EC" id="1.4.1.1" evidence="2 5"/>
<dbReference type="SUPFAM" id="SSF51735">
    <property type="entry name" value="NAD(P)-binding Rossmann-fold domains"/>
    <property type="match status" value="1"/>
</dbReference>
<reference evidence="11 12" key="1">
    <citation type="submission" date="2015-10" db="EMBL/GenBank/DDBJ databases">
        <authorList>
            <person name="Gilbert D.G."/>
        </authorList>
    </citation>
    <scope>NUCLEOTIDE SEQUENCE [LARGE SCALE GENOMIC DNA]</scope>
    <source>
        <strain evidence="11">COMA1</strain>
    </source>
</reference>
<evidence type="ECO:0000256" key="8">
    <source>
        <dbReference type="PIRSR" id="PIRSR000183-3"/>
    </source>
</evidence>
<feature type="domain" description="Alanine dehydrogenase/pyridine nucleotide transhydrogenase NAD(H)-binding" evidence="9">
    <location>
        <begin position="149"/>
        <end position="297"/>
    </location>
</feature>
<dbReference type="STRING" id="1742972.COMA1_40041"/>
<feature type="binding site" evidence="7">
    <location>
        <position position="15"/>
    </location>
    <ligand>
        <name>substrate</name>
    </ligand>
</feature>
<dbReference type="GO" id="GO:0042853">
    <property type="term" value="P:L-alanine catabolic process"/>
    <property type="evidence" value="ECO:0007669"/>
    <property type="project" value="InterPro"/>
</dbReference>
<sequence>MVIGVPKEIKDHEYRVSLTPDGAATLCQRGHDVLVEASAGMGSGFGDDEYRKAGATIADSKVELFEQAELILKVKEPLVQECMLFRPGHLLFTYLHLAAVPDVTKELLSRKITAIAYETTEAKGGSLPMLKPMSEIAGRMSIQIGARYLEKIHGGRGVLLGGVPGVEPGRVVVLGAGVVGAAAVRMAVGLGAQVTVINLDVEQLRGLDDQYHGRIVTRAASSAVIEEAVCSADLVIGAVLVPGAKAPKLVSRAMVSRMRPGSVIIDVSVDQGGCIETTRPTSHSDPVYLVDGVTHYCVANMPGIVPRTSTYALTNATMPYLVRLASEGVERAIRSDPGLAKGVNLKDGKVTHSGVAESHGLPFTPLL</sequence>
<dbReference type="SMART" id="SM01003">
    <property type="entry name" value="AlaDh_PNT_N"/>
    <property type="match status" value="1"/>
</dbReference>
<dbReference type="GO" id="GO:0005886">
    <property type="term" value="C:plasma membrane"/>
    <property type="evidence" value="ECO:0007669"/>
    <property type="project" value="TreeGrafter"/>
</dbReference>
<protein>
    <recommendedName>
        <fullName evidence="2 5">Alanine dehydrogenase</fullName>
        <ecNumber evidence="2 5">1.4.1.1</ecNumber>
    </recommendedName>
</protein>
<evidence type="ECO:0000256" key="2">
    <source>
        <dbReference type="ARBA" id="ARBA00012897"/>
    </source>
</evidence>
<dbReference type="GO" id="GO:0000286">
    <property type="term" value="F:alanine dehydrogenase activity"/>
    <property type="evidence" value="ECO:0007669"/>
    <property type="project" value="UniProtKB-UniRule"/>
</dbReference>
<feature type="binding site" evidence="8">
    <location>
        <position position="134"/>
    </location>
    <ligand>
        <name>NAD(+)</name>
        <dbReference type="ChEBI" id="CHEBI:57540"/>
    </ligand>
</feature>
<evidence type="ECO:0000256" key="4">
    <source>
        <dbReference type="ARBA" id="ARBA00023027"/>
    </source>
</evidence>
<feature type="binding site" evidence="8">
    <location>
        <position position="279"/>
    </location>
    <ligand>
        <name>NAD(+)</name>
        <dbReference type="ChEBI" id="CHEBI:57540"/>
    </ligand>
</feature>
<dbReference type="SMART" id="SM01002">
    <property type="entry name" value="AlaDh_PNT_C"/>
    <property type="match status" value="1"/>
</dbReference>
<evidence type="ECO:0000313" key="12">
    <source>
        <dbReference type="Proteomes" id="UP000199032"/>
    </source>
</evidence>
<name>A0A0S4LIL5_9BACT</name>
<gene>
    <name evidence="11" type="primary">ald</name>
    <name evidence="11" type="ORF">COMA1_40041</name>
</gene>
<dbReference type="Gene3D" id="3.40.50.720">
    <property type="entry name" value="NAD(P)-binding Rossmann-like Domain"/>
    <property type="match status" value="2"/>
</dbReference>
<dbReference type="Proteomes" id="UP000199032">
    <property type="component" value="Unassembled WGS sequence"/>
</dbReference>
<dbReference type="SUPFAM" id="SSF52283">
    <property type="entry name" value="Formate/glycerate dehydrogenase catalytic domain-like"/>
    <property type="match status" value="1"/>
</dbReference>
<dbReference type="GO" id="GO:0000166">
    <property type="term" value="F:nucleotide binding"/>
    <property type="evidence" value="ECO:0007669"/>
    <property type="project" value="UniProtKB-KW"/>
</dbReference>
<dbReference type="FunFam" id="3.40.50.720:FF:000049">
    <property type="entry name" value="Alanine dehydrogenase"/>
    <property type="match status" value="1"/>
</dbReference>
<feature type="active site" description="Proton donor/acceptor" evidence="6">
    <location>
        <position position="270"/>
    </location>
</feature>
<feature type="binding site" evidence="7">
    <location>
        <position position="75"/>
    </location>
    <ligand>
        <name>substrate</name>
    </ligand>
</feature>
<evidence type="ECO:0000256" key="1">
    <source>
        <dbReference type="ARBA" id="ARBA00005689"/>
    </source>
</evidence>
<dbReference type="AlphaFoldDB" id="A0A0S4LIL5"/>